<evidence type="ECO:0000313" key="2">
    <source>
        <dbReference type="EMBL" id="OGD64527.1"/>
    </source>
</evidence>
<organism evidence="2 3">
    <name type="scientific">Candidatus Berkelbacteria bacterium RIFCSPLOWO2_01_FULL_50_28</name>
    <dbReference type="NCBI Taxonomy" id="1797471"/>
    <lineage>
        <taxon>Bacteria</taxon>
        <taxon>Candidatus Berkelbacteria</taxon>
    </lineage>
</organism>
<feature type="transmembrane region" description="Helical" evidence="1">
    <location>
        <begin position="251"/>
        <end position="280"/>
    </location>
</feature>
<proteinExistence type="predicted"/>
<sequence length="345" mass="38314">MKFLLQTARPITLVAWIPPFVGCLLGGNLSWATLTACLGTMVAVGLINTHNNQTDRRIDRHNPLKDTLAMQHPVRNHQVVTASGSILALLLRQIGYNFLLLSTLYYVGVFYNYFLGRVPVVKRLAVAIVVASTSFIAADRPNLALWVWASAVGLFIYCREVGKDRADAQEDTMARFFRKGAPADSWCIIAPFMGGLIYATTTLALGVSLTSTHLVVSLGIALTIFSFMQIRARHNWYRMRFPHRLIAGQSGLTLALAALMPPFAQGILPIVVFNLTTIYVRSCLTTRANVSWWANLHDAYLWASLLWLAMLGPGVFSVSTFTISVIVLIAVFAWEFQRTQHLRTA</sequence>
<accession>A0A1F5EAU1</accession>
<feature type="transmembrane region" description="Helical" evidence="1">
    <location>
        <begin position="211"/>
        <end position="230"/>
    </location>
</feature>
<keyword evidence="1" id="KW-0472">Membrane</keyword>
<reference evidence="2 3" key="1">
    <citation type="journal article" date="2016" name="Nat. Commun.">
        <title>Thousands of microbial genomes shed light on interconnected biogeochemical processes in an aquifer system.</title>
        <authorList>
            <person name="Anantharaman K."/>
            <person name="Brown C.T."/>
            <person name="Hug L.A."/>
            <person name="Sharon I."/>
            <person name="Castelle C.J."/>
            <person name="Probst A.J."/>
            <person name="Thomas B.C."/>
            <person name="Singh A."/>
            <person name="Wilkins M.J."/>
            <person name="Karaoz U."/>
            <person name="Brodie E.L."/>
            <person name="Williams K.H."/>
            <person name="Hubbard S.S."/>
            <person name="Banfield J.F."/>
        </authorList>
    </citation>
    <scope>NUCLEOTIDE SEQUENCE [LARGE SCALE GENOMIC DNA]</scope>
</reference>
<keyword evidence="1" id="KW-1133">Transmembrane helix</keyword>
<feature type="transmembrane region" description="Helical" evidence="1">
    <location>
        <begin position="20"/>
        <end position="47"/>
    </location>
</feature>
<feature type="transmembrane region" description="Helical" evidence="1">
    <location>
        <begin position="300"/>
        <end position="333"/>
    </location>
</feature>
<comment type="caution">
    <text evidence="2">The sequence shown here is derived from an EMBL/GenBank/DDBJ whole genome shotgun (WGS) entry which is preliminary data.</text>
</comment>
<gene>
    <name evidence="2" type="ORF">A3A71_00510</name>
</gene>
<dbReference type="InterPro" id="IPR044878">
    <property type="entry name" value="UbiA_sf"/>
</dbReference>
<evidence type="ECO:0000313" key="3">
    <source>
        <dbReference type="Proteomes" id="UP000177481"/>
    </source>
</evidence>
<feature type="transmembrane region" description="Helical" evidence="1">
    <location>
        <begin position="183"/>
        <end position="205"/>
    </location>
</feature>
<protein>
    <recommendedName>
        <fullName evidence="4">Prenyltransferase</fullName>
    </recommendedName>
</protein>
<name>A0A1F5EAU1_9BACT</name>
<dbReference type="Proteomes" id="UP000177481">
    <property type="component" value="Unassembled WGS sequence"/>
</dbReference>
<dbReference type="Gene3D" id="1.10.357.140">
    <property type="entry name" value="UbiA prenyltransferase"/>
    <property type="match status" value="1"/>
</dbReference>
<keyword evidence="1" id="KW-0812">Transmembrane</keyword>
<evidence type="ECO:0000256" key="1">
    <source>
        <dbReference type="SAM" id="Phobius"/>
    </source>
</evidence>
<feature type="transmembrane region" description="Helical" evidence="1">
    <location>
        <begin position="94"/>
        <end position="113"/>
    </location>
</feature>
<dbReference type="AlphaFoldDB" id="A0A1F5EAU1"/>
<evidence type="ECO:0008006" key="4">
    <source>
        <dbReference type="Google" id="ProtNLM"/>
    </source>
</evidence>
<dbReference type="EMBL" id="MEZX01000002">
    <property type="protein sequence ID" value="OGD64527.1"/>
    <property type="molecule type" value="Genomic_DNA"/>
</dbReference>